<dbReference type="InterPro" id="IPR016169">
    <property type="entry name" value="FAD-bd_PCMH_sub2"/>
</dbReference>
<dbReference type="InterPro" id="IPR036318">
    <property type="entry name" value="FAD-bd_PCMH-like_sf"/>
</dbReference>
<dbReference type="Gene3D" id="3.30.465.10">
    <property type="match status" value="1"/>
</dbReference>
<dbReference type="GO" id="GO:0005506">
    <property type="term" value="F:iron ion binding"/>
    <property type="evidence" value="ECO:0007669"/>
    <property type="project" value="InterPro"/>
</dbReference>
<dbReference type="FunFam" id="3.30.43.10:FF:000001">
    <property type="entry name" value="Xanthine dehydrogenase/oxidase"/>
    <property type="match status" value="1"/>
</dbReference>
<sequence>FVGCSCASDHVFHHKSTPQINGCFEMTTNNNNIDVSSDYNDETKKKQVQHKEDLGLQTFGPSISNLKPYDPSQEPIFPPDLQVNHQKYHGKSLKFVGTTVTWLQPSSLDELIQLKTRFPTAKLVVGNTEIGVETKFKNMNYPLLISTTNVPELQAVSVSDQGITVGATVTLSQMNAELKKVISSWPEHKTRVLSAIVEMLQWFAGNQIRNVASLSGNIMTASPYQI</sequence>
<dbReference type="GO" id="GO:0016491">
    <property type="term" value="F:oxidoreductase activity"/>
    <property type="evidence" value="ECO:0007669"/>
    <property type="project" value="InterPro"/>
</dbReference>
<accession>A0A0B7BFI4</accession>
<dbReference type="Gene3D" id="3.30.43.10">
    <property type="entry name" value="Uridine Diphospho-n-acetylenolpyruvylglucosamine Reductase, domain 2"/>
    <property type="match status" value="1"/>
</dbReference>
<gene>
    <name evidence="2" type="primary">ORF179873</name>
</gene>
<feature type="domain" description="FAD-binding PCMH-type" evidence="1">
    <location>
        <begin position="95"/>
        <end position="226"/>
    </location>
</feature>
<dbReference type="PANTHER" id="PTHR45444:SF3">
    <property type="entry name" value="XANTHINE DEHYDROGENASE"/>
    <property type="match status" value="1"/>
</dbReference>
<dbReference type="InterPro" id="IPR016166">
    <property type="entry name" value="FAD-bd_PCMH"/>
</dbReference>
<evidence type="ECO:0000259" key="1">
    <source>
        <dbReference type="PROSITE" id="PS51387"/>
    </source>
</evidence>
<name>A0A0B7BFI4_9EUPU</name>
<dbReference type="EMBL" id="HACG01044050">
    <property type="protein sequence ID" value="CEK90915.1"/>
    <property type="molecule type" value="Transcribed_RNA"/>
</dbReference>
<dbReference type="SUPFAM" id="SSF56176">
    <property type="entry name" value="FAD-binding/transporter-associated domain-like"/>
    <property type="match status" value="1"/>
</dbReference>
<organism evidence="2">
    <name type="scientific">Arion vulgaris</name>
    <dbReference type="NCBI Taxonomy" id="1028688"/>
    <lineage>
        <taxon>Eukaryota</taxon>
        <taxon>Metazoa</taxon>
        <taxon>Spiralia</taxon>
        <taxon>Lophotrochozoa</taxon>
        <taxon>Mollusca</taxon>
        <taxon>Gastropoda</taxon>
        <taxon>Heterobranchia</taxon>
        <taxon>Euthyneura</taxon>
        <taxon>Panpulmonata</taxon>
        <taxon>Eupulmonata</taxon>
        <taxon>Stylommatophora</taxon>
        <taxon>Helicina</taxon>
        <taxon>Arionoidea</taxon>
        <taxon>Arionidae</taxon>
        <taxon>Arion</taxon>
    </lineage>
</organism>
<dbReference type="InterPro" id="IPR016208">
    <property type="entry name" value="Ald_Oxase/xanthine_DH-like"/>
</dbReference>
<protein>
    <recommendedName>
        <fullName evidence="1">FAD-binding PCMH-type domain-containing protein</fullName>
    </recommendedName>
</protein>
<reference evidence="2" key="1">
    <citation type="submission" date="2014-12" db="EMBL/GenBank/DDBJ databases">
        <title>Insight into the proteome of Arion vulgaris.</title>
        <authorList>
            <person name="Aradska J."/>
            <person name="Bulat T."/>
            <person name="Smidak R."/>
            <person name="Sarate P."/>
            <person name="Gangsoo J."/>
            <person name="Sialana F."/>
            <person name="Bilban M."/>
            <person name="Lubec G."/>
        </authorList>
    </citation>
    <scope>NUCLEOTIDE SEQUENCE</scope>
    <source>
        <tissue evidence="2">Skin</tissue>
    </source>
</reference>
<dbReference type="InterPro" id="IPR016167">
    <property type="entry name" value="FAD-bd_PCMH_sub1"/>
</dbReference>
<feature type="non-terminal residue" evidence="2">
    <location>
        <position position="1"/>
    </location>
</feature>
<dbReference type="InterPro" id="IPR002346">
    <property type="entry name" value="Mopterin_DH_FAD-bd"/>
</dbReference>
<evidence type="ECO:0000313" key="2">
    <source>
        <dbReference type="EMBL" id="CEK90915.1"/>
    </source>
</evidence>
<dbReference type="Pfam" id="PF00941">
    <property type="entry name" value="FAD_binding_5"/>
    <property type="match status" value="1"/>
</dbReference>
<dbReference type="PROSITE" id="PS51387">
    <property type="entry name" value="FAD_PCMH"/>
    <property type="match status" value="1"/>
</dbReference>
<dbReference type="GO" id="GO:0071949">
    <property type="term" value="F:FAD binding"/>
    <property type="evidence" value="ECO:0007669"/>
    <property type="project" value="InterPro"/>
</dbReference>
<dbReference type="PANTHER" id="PTHR45444">
    <property type="entry name" value="XANTHINE DEHYDROGENASE"/>
    <property type="match status" value="1"/>
</dbReference>
<proteinExistence type="predicted"/>
<dbReference type="AlphaFoldDB" id="A0A0B7BFI4"/>